<dbReference type="PANTHER" id="PTHR31551:SF1">
    <property type="entry name" value="COILED-COIL DOMAIN-CONTAINING PROTEIN 12"/>
    <property type="match status" value="1"/>
</dbReference>
<dbReference type="GeneID" id="106810742"/>
<name>A0ABM1EBU8_PRICU</name>
<protein>
    <submittedName>
        <fullName evidence="3">Coiled-coil domain-containing protein 12-like</fullName>
    </submittedName>
</protein>
<gene>
    <name evidence="3" type="primary">LOC106810742</name>
</gene>
<feature type="compositionally biased region" description="Polar residues" evidence="1">
    <location>
        <begin position="1"/>
        <end position="10"/>
    </location>
</feature>
<evidence type="ECO:0000313" key="2">
    <source>
        <dbReference type="Proteomes" id="UP000695022"/>
    </source>
</evidence>
<keyword evidence="2" id="KW-1185">Reference proteome</keyword>
<feature type="compositionally biased region" description="Basic and acidic residues" evidence="1">
    <location>
        <begin position="54"/>
        <end position="66"/>
    </location>
</feature>
<proteinExistence type="predicted"/>
<accession>A0ABM1EBU8</accession>
<evidence type="ECO:0000256" key="1">
    <source>
        <dbReference type="SAM" id="MobiDB-lite"/>
    </source>
</evidence>
<reference evidence="3" key="1">
    <citation type="submission" date="2025-08" db="UniProtKB">
        <authorList>
            <consortium name="RefSeq"/>
        </authorList>
    </citation>
    <scope>IDENTIFICATION</scope>
</reference>
<organism evidence="2 3">
    <name type="scientific">Priapulus caudatus</name>
    <name type="common">Priapulid worm</name>
    <dbReference type="NCBI Taxonomy" id="37621"/>
    <lineage>
        <taxon>Eukaryota</taxon>
        <taxon>Metazoa</taxon>
        <taxon>Ecdysozoa</taxon>
        <taxon>Scalidophora</taxon>
        <taxon>Priapulida</taxon>
        <taxon>Priapulimorpha</taxon>
        <taxon>Priapulimorphida</taxon>
        <taxon>Priapulidae</taxon>
        <taxon>Priapulus</taxon>
    </lineage>
</organism>
<dbReference type="Proteomes" id="UP000695022">
    <property type="component" value="Unplaced"/>
</dbReference>
<dbReference type="RefSeq" id="XP_014669669.1">
    <property type="nucleotide sequence ID" value="XM_014814183.1"/>
</dbReference>
<dbReference type="Pfam" id="PF08315">
    <property type="entry name" value="cwf18"/>
    <property type="match status" value="1"/>
</dbReference>
<dbReference type="InterPro" id="IPR013169">
    <property type="entry name" value="mRNA_splic_Cwf18-like"/>
</dbReference>
<evidence type="ECO:0000313" key="3">
    <source>
        <dbReference type="RefSeq" id="XP_014669669.1"/>
    </source>
</evidence>
<dbReference type="PANTHER" id="PTHR31551">
    <property type="entry name" value="PRE-MRNA-SPLICING FACTOR CWF18"/>
    <property type="match status" value="1"/>
</dbReference>
<sequence length="160" mass="17691">MADRSSSLQDAAQKRQERIKQLRQKRLGEQADSAEGKRHAAGESLAKPVFRSYRPTDESLQEHAIADSKPVSLEESVAEQLEAGRPAPVIEEVDLINLAPRKPDWDLKRDVARKLERLDKRTQKAIAELIRERLQTGKVSDLASAVAAVTEAAENAGDSD</sequence>
<feature type="region of interest" description="Disordered" evidence="1">
    <location>
        <begin position="1"/>
        <end position="71"/>
    </location>
</feature>
<feature type="compositionally biased region" description="Basic and acidic residues" evidence="1">
    <location>
        <begin position="12"/>
        <end position="41"/>
    </location>
</feature>